<dbReference type="InterPro" id="IPR042299">
    <property type="entry name" value="Ufd1-like_Nn"/>
</dbReference>
<dbReference type="Proteomes" id="UP000001744">
    <property type="component" value="Unassembled WGS sequence"/>
</dbReference>
<dbReference type="GO" id="GO:0032933">
    <property type="term" value="P:SREBP signaling pathway"/>
    <property type="evidence" value="ECO:0007669"/>
    <property type="project" value="EnsemblFungi"/>
</dbReference>
<dbReference type="eggNOG" id="KOG1816">
    <property type="taxonomic scope" value="Eukaryota"/>
</dbReference>
<reference evidence="7 9" key="1">
    <citation type="journal article" date="2011" name="Science">
        <title>Comparative functional genomics of the fission yeasts.</title>
        <authorList>
            <person name="Rhind N."/>
            <person name="Chen Z."/>
            <person name="Yassour M."/>
            <person name="Thompson D.A."/>
            <person name="Haas B.J."/>
            <person name="Habib N."/>
            <person name="Wapinski I."/>
            <person name="Roy S."/>
            <person name="Lin M.F."/>
            <person name="Heiman D.I."/>
            <person name="Young S.K."/>
            <person name="Furuya K."/>
            <person name="Guo Y."/>
            <person name="Pidoux A."/>
            <person name="Chen H.M."/>
            <person name="Robbertse B."/>
            <person name="Goldberg J.M."/>
            <person name="Aoki K."/>
            <person name="Bayne E.H."/>
            <person name="Berlin A.M."/>
            <person name="Desjardins C.A."/>
            <person name="Dobbs E."/>
            <person name="Dukaj L."/>
            <person name="Fan L."/>
            <person name="FitzGerald M.G."/>
            <person name="French C."/>
            <person name="Gujja S."/>
            <person name="Hansen K."/>
            <person name="Keifenheim D."/>
            <person name="Levin J.Z."/>
            <person name="Mosher R.A."/>
            <person name="Mueller C.A."/>
            <person name="Pfiffner J."/>
            <person name="Priest M."/>
            <person name="Russ C."/>
            <person name="Smialowska A."/>
            <person name="Swoboda P."/>
            <person name="Sykes S.M."/>
            <person name="Vaughn M."/>
            <person name="Vengrova S."/>
            <person name="Yoder R."/>
            <person name="Zeng Q."/>
            <person name="Allshire R."/>
            <person name="Baulcombe D."/>
            <person name="Birren B.W."/>
            <person name="Brown W."/>
            <person name="Ekwall K."/>
            <person name="Kellis M."/>
            <person name="Leatherwood J."/>
            <person name="Levin H."/>
            <person name="Margalit H."/>
            <person name="Martienssen R."/>
            <person name="Nieduszynski C.A."/>
            <person name="Spatafora J.W."/>
            <person name="Friedman N."/>
            <person name="Dalgaard J.Z."/>
            <person name="Baumann P."/>
            <person name="Niki H."/>
            <person name="Regev A."/>
            <person name="Nusbaum C."/>
        </authorList>
    </citation>
    <scope>NUCLEOTIDE SEQUENCE [LARGE SCALE GENOMIC DNA]</scope>
    <source>
        <strain evidence="9">yFS275 / FY16936</strain>
    </source>
</reference>
<dbReference type="InterPro" id="IPR055417">
    <property type="entry name" value="UFD1_N1"/>
</dbReference>
<feature type="region of interest" description="Disordered" evidence="4">
    <location>
        <begin position="288"/>
        <end position="335"/>
    </location>
</feature>
<dbReference type="RefSeq" id="XP_002175494.1">
    <property type="nucleotide sequence ID" value="XM_002175458.2"/>
</dbReference>
<feature type="region of interest" description="Disordered" evidence="4">
    <location>
        <begin position="236"/>
        <end position="257"/>
    </location>
</feature>
<feature type="compositionally biased region" description="Basic residues" evidence="4">
    <location>
        <begin position="310"/>
        <end position="319"/>
    </location>
</feature>
<dbReference type="Gene3D" id="3.10.330.10">
    <property type="match status" value="1"/>
</dbReference>
<evidence type="ECO:0000256" key="3">
    <source>
        <dbReference type="ARBA" id="ARBA00074895"/>
    </source>
</evidence>
<dbReference type="Gene3D" id="2.40.40.50">
    <property type="entry name" value="Ubiquitin fusion degradation protein UFD1, N-terminal domain"/>
    <property type="match status" value="1"/>
</dbReference>
<dbReference type="PANTHER" id="PTHR12555">
    <property type="entry name" value="UBIQUITIN FUSION DEGRADATON PROTEIN 1"/>
    <property type="match status" value="1"/>
</dbReference>
<evidence type="ECO:0000313" key="9">
    <source>
        <dbReference type="Proteomes" id="UP000001744"/>
    </source>
</evidence>
<evidence type="ECO:0000256" key="1">
    <source>
        <dbReference type="ARBA" id="ARBA00006043"/>
    </source>
</evidence>
<dbReference type="EMBL" id="KE651167">
    <property type="protein sequence ID" value="EEB09201.1"/>
    <property type="molecule type" value="Genomic_DNA"/>
</dbReference>
<dbReference type="GO" id="GO:0006511">
    <property type="term" value="P:ubiquitin-dependent protein catabolic process"/>
    <property type="evidence" value="ECO:0007669"/>
    <property type="project" value="InterPro"/>
</dbReference>
<dbReference type="HOGENOM" id="CLU_037790_1_0_1"/>
<dbReference type="GO" id="GO:0034098">
    <property type="term" value="C:VCP-NPL4-UFD1 AAA ATPase complex"/>
    <property type="evidence" value="ECO:0000318"/>
    <property type="project" value="GO_Central"/>
</dbReference>
<feature type="domain" description="Ubiquitin fusion degradation protein UFD1 N-terminal subdomain 1" evidence="5">
    <location>
        <begin position="17"/>
        <end position="114"/>
    </location>
</feature>
<evidence type="ECO:0000313" key="8">
    <source>
        <dbReference type="JaponicusDB" id="SJAG_04384"/>
    </source>
</evidence>
<gene>
    <name evidence="8" type="primary">ufd1</name>
    <name evidence="7" type="ORF">SJAG_04384</name>
</gene>
<dbReference type="JaponicusDB" id="SJAG_04384">
    <property type="gene designation" value="ufd1"/>
</dbReference>
<evidence type="ECO:0000259" key="5">
    <source>
        <dbReference type="Pfam" id="PF03152"/>
    </source>
</evidence>
<feature type="compositionally biased region" description="Polar residues" evidence="4">
    <location>
        <begin position="320"/>
        <end position="335"/>
    </location>
</feature>
<dbReference type="VEuPathDB" id="FungiDB:SJAG_04384"/>
<feature type="compositionally biased region" description="Polar residues" evidence="4">
    <location>
        <begin position="300"/>
        <end position="309"/>
    </location>
</feature>
<dbReference type="FunFam" id="2.40.40.50:FF:000001">
    <property type="entry name" value="Ubiquitin fusion degradation protein 1 homolog"/>
    <property type="match status" value="1"/>
</dbReference>
<dbReference type="Pfam" id="PF03152">
    <property type="entry name" value="UFD1_N1"/>
    <property type="match status" value="1"/>
</dbReference>
<sequence>MFPQFQNAFASNANLTFDTYYRCYPTAMLPGEERPNLNYGGKVILPPSALEKLSRLNISYPMLFEFQNKQTGQRTHGGVLEFIADEGRVYLPHWMMSTLGVQPGDLIRVINTDIQQGSFVKLQPQSSNFLDITNHRAVLESALRDFSTLTQGDVIEILYNDQVYKLAVLEVKPEDGRGVISVVETDLVVDFAPPVGYEQEMQRKQQEMAKSKVPPSVEGTMAKRIHYDELVAKGSSLSAHGSGSKLNGKGTKSKSPVAKIDVTKQRAPAALDLPLGVYFFGYPYVPPKNQADEADEDSNRFSGAGSSLRTARKHKKNSKRSSGAGSSVNPISVSD</sequence>
<feature type="compositionally biased region" description="Polar residues" evidence="4">
    <location>
        <begin position="236"/>
        <end position="245"/>
    </location>
</feature>
<evidence type="ECO:0000259" key="6">
    <source>
        <dbReference type="Pfam" id="PF24842"/>
    </source>
</evidence>
<dbReference type="InterPro" id="IPR055418">
    <property type="entry name" value="UFD1_N2"/>
</dbReference>
<organism evidence="7 9">
    <name type="scientific">Schizosaccharomyces japonicus (strain yFS275 / FY16936)</name>
    <name type="common">Fission yeast</name>
    <dbReference type="NCBI Taxonomy" id="402676"/>
    <lineage>
        <taxon>Eukaryota</taxon>
        <taxon>Fungi</taxon>
        <taxon>Dikarya</taxon>
        <taxon>Ascomycota</taxon>
        <taxon>Taphrinomycotina</taxon>
        <taxon>Schizosaccharomycetes</taxon>
        <taxon>Schizosaccharomycetales</taxon>
        <taxon>Schizosaccharomycetaceae</taxon>
        <taxon>Schizosaccharomyces</taxon>
    </lineage>
</organism>
<dbReference type="GO" id="GO:0031593">
    <property type="term" value="F:polyubiquitin modification-dependent protein binding"/>
    <property type="evidence" value="ECO:0000318"/>
    <property type="project" value="GO_Central"/>
</dbReference>
<dbReference type="GeneID" id="7050936"/>
<evidence type="ECO:0000313" key="7">
    <source>
        <dbReference type="EMBL" id="EEB09201.1"/>
    </source>
</evidence>
<keyword evidence="9" id="KW-1185">Reference proteome</keyword>
<dbReference type="GO" id="GO:0032183">
    <property type="term" value="F:SUMO binding"/>
    <property type="evidence" value="ECO:0007669"/>
    <property type="project" value="EnsemblFungi"/>
</dbReference>
<dbReference type="PANTHER" id="PTHR12555:SF13">
    <property type="entry name" value="UBIQUITIN RECOGNITION FACTOR IN ER-ASSOCIATED DEGRADATION PROTEIN 1"/>
    <property type="match status" value="1"/>
</dbReference>
<comment type="similarity">
    <text evidence="1">Belongs to the UFD1 family.</text>
</comment>
<protein>
    <recommendedName>
        <fullName evidence="3">Ubiquitin fusion degradation protein 1</fullName>
    </recommendedName>
</protein>
<dbReference type="Pfam" id="PF24842">
    <property type="entry name" value="UFD1_N2"/>
    <property type="match status" value="1"/>
</dbReference>
<dbReference type="OrthoDB" id="422728at2759"/>
<dbReference type="InterPro" id="IPR004854">
    <property type="entry name" value="Ufd1-like"/>
</dbReference>
<proteinExistence type="inferred from homology"/>
<dbReference type="OMA" id="QRITHCG"/>
<accession>B6K6P7</accession>
<evidence type="ECO:0000256" key="2">
    <source>
        <dbReference type="ARBA" id="ARBA00022786"/>
    </source>
</evidence>
<keyword evidence="2" id="KW-0833">Ubl conjugation pathway</keyword>
<feature type="domain" description="Ubiquitin fusion degradation protein UFD1 N-terminal subdomain 2" evidence="6">
    <location>
        <begin position="116"/>
        <end position="194"/>
    </location>
</feature>
<name>B6K6P7_SCHJY</name>
<dbReference type="AlphaFoldDB" id="B6K6P7"/>
<dbReference type="STRING" id="402676.B6K6P7"/>
<evidence type="ECO:0000256" key="4">
    <source>
        <dbReference type="SAM" id="MobiDB-lite"/>
    </source>
</evidence>
<dbReference type="GO" id="GO:0036503">
    <property type="term" value="P:ERAD pathway"/>
    <property type="evidence" value="ECO:0000318"/>
    <property type="project" value="GO_Central"/>
</dbReference>